<dbReference type="Pfam" id="PF10722">
    <property type="entry name" value="YbjN"/>
    <property type="match status" value="1"/>
</dbReference>
<evidence type="ECO:0000256" key="1">
    <source>
        <dbReference type="SAM" id="SignalP"/>
    </source>
</evidence>
<proteinExistence type="predicted"/>
<dbReference type="Proteomes" id="UP001218362">
    <property type="component" value="Chromosome"/>
</dbReference>
<evidence type="ECO:0000313" key="3">
    <source>
        <dbReference type="Proteomes" id="UP001218362"/>
    </source>
</evidence>
<evidence type="ECO:0008006" key="4">
    <source>
        <dbReference type="Google" id="ProtNLM"/>
    </source>
</evidence>
<protein>
    <recommendedName>
        <fullName evidence="4">YbjN domain-containing protein</fullName>
    </recommendedName>
</protein>
<gene>
    <name evidence="2" type="ORF">P0Y56_06655</name>
</gene>
<dbReference type="AlphaFoldDB" id="A0AAJ5X9C1"/>
<keyword evidence="1" id="KW-0732">Signal</keyword>
<feature type="signal peptide" evidence="1">
    <location>
        <begin position="1"/>
        <end position="23"/>
    </location>
</feature>
<dbReference type="EMBL" id="CP119316">
    <property type="protein sequence ID" value="WEK47973.1"/>
    <property type="molecule type" value="Genomic_DNA"/>
</dbReference>
<reference evidence="2" key="1">
    <citation type="submission" date="2023-03" db="EMBL/GenBank/DDBJ databases">
        <title>Andean soil-derived lignocellulolytic bacterial consortium as a source of novel taxa and putative plastic-active enzymes.</title>
        <authorList>
            <person name="Diaz-Garcia L."/>
            <person name="Chuvochina M."/>
            <person name="Feuerriegel G."/>
            <person name="Bunk B."/>
            <person name="Sproer C."/>
            <person name="Streit W.R."/>
            <person name="Rodriguez L.M."/>
            <person name="Overmann J."/>
            <person name="Jimenez D.J."/>
        </authorList>
    </citation>
    <scope>NUCLEOTIDE SEQUENCE</scope>
    <source>
        <strain evidence="2">MAG 26</strain>
    </source>
</reference>
<accession>A0AAJ5X9C1</accession>
<sequence>MLRILSLALAAGVLGLSAASAAAADPVPSAAAAGPIDTRVITAAQLKSVTDYFATKGVGFRRTEATSGNLFLVEKDEAFRVSFFCGVGQQACQGQTYNTLIFWACDDSGANRTVERANEVNKGKVFGRSYIGTDGKACVEQEVVTGVGGITYEVMDIYYAGFTDMRTQLPQNYL</sequence>
<feature type="chain" id="PRO_5042611720" description="YbjN domain-containing protein" evidence="1">
    <location>
        <begin position="24"/>
        <end position="174"/>
    </location>
</feature>
<dbReference type="KEGG" id="acob:P0Y56_06655"/>
<dbReference type="InterPro" id="IPR019660">
    <property type="entry name" value="Put_sensory_transdc_reg_YbjN"/>
</dbReference>
<name>A0AAJ5X9C1_9SPHN</name>
<evidence type="ECO:0000313" key="2">
    <source>
        <dbReference type="EMBL" id="WEK47973.1"/>
    </source>
</evidence>
<organism evidence="2 3">
    <name type="scientific">Candidatus Andeanibacterium colombiense</name>
    <dbReference type="NCBI Taxonomy" id="3121345"/>
    <lineage>
        <taxon>Bacteria</taxon>
        <taxon>Pseudomonadati</taxon>
        <taxon>Pseudomonadota</taxon>
        <taxon>Alphaproteobacteria</taxon>
        <taxon>Sphingomonadales</taxon>
        <taxon>Sphingomonadaceae</taxon>
        <taxon>Candidatus Andeanibacterium</taxon>
    </lineage>
</organism>